<dbReference type="EMBL" id="JBBPBN010000101">
    <property type="protein sequence ID" value="KAK8979640.1"/>
    <property type="molecule type" value="Genomic_DNA"/>
</dbReference>
<accession>A0ABR2NU31</accession>
<keyword evidence="1" id="KW-1133">Transmembrane helix</keyword>
<proteinExistence type="predicted"/>
<sequence length="150" mass="17293">MCWDTINFICSCSSKMTQLSYPSSRSLLVHEITSMSLYGYTFAHQNVSQYRRVCFRIKEESYRVCVHVCRVVSGHSRVSDIRRWQSGQAISEHDVQTNGDENQRKASICRVDFPHSFAVVEELGAACLYFCWWGVGFFLLLLFASFGLEH</sequence>
<comment type="caution">
    <text evidence="2">The sequence shown here is derived from an EMBL/GenBank/DDBJ whole genome shotgun (WGS) entry which is preliminary data.</text>
</comment>
<evidence type="ECO:0000313" key="3">
    <source>
        <dbReference type="Proteomes" id="UP001396334"/>
    </source>
</evidence>
<protein>
    <submittedName>
        <fullName evidence="2">Uncharacterized protein</fullName>
    </submittedName>
</protein>
<name>A0ABR2NU31_9ROSI</name>
<keyword evidence="1" id="KW-0812">Transmembrane</keyword>
<gene>
    <name evidence="2" type="ORF">V6N11_073630</name>
</gene>
<organism evidence="2 3">
    <name type="scientific">Hibiscus sabdariffa</name>
    <name type="common">roselle</name>
    <dbReference type="NCBI Taxonomy" id="183260"/>
    <lineage>
        <taxon>Eukaryota</taxon>
        <taxon>Viridiplantae</taxon>
        <taxon>Streptophyta</taxon>
        <taxon>Embryophyta</taxon>
        <taxon>Tracheophyta</taxon>
        <taxon>Spermatophyta</taxon>
        <taxon>Magnoliopsida</taxon>
        <taxon>eudicotyledons</taxon>
        <taxon>Gunneridae</taxon>
        <taxon>Pentapetalae</taxon>
        <taxon>rosids</taxon>
        <taxon>malvids</taxon>
        <taxon>Malvales</taxon>
        <taxon>Malvaceae</taxon>
        <taxon>Malvoideae</taxon>
        <taxon>Hibiscus</taxon>
    </lineage>
</organism>
<keyword evidence="3" id="KW-1185">Reference proteome</keyword>
<evidence type="ECO:0000313" key="2">
    <source>
        <dbReference type="EMBL" id="KAK8979640.1"/>
    </source>
</evidence>
<dbReference type="Proteomes" id="UP001396334">
    <property type="component" value="Unassembled WGS sequence"/>
</dbReference>
<reference evidence="2 3" key="1">
    <citation type="journal article" date="2024" name="G3 (Bethesda)">
        <title>Genome assembly of Hibiscus sabdariffa L. provides insights into metabolisms of medicinal natural products.</title>
        <authorList>
            <person name="Kim T."/>
        </authorList>
    </citation>
    <scope>NUCLEOTIDE SEQUENCE [LARGE SCALE GENOMIC DNA]</scope>
    <source>
        <strain evidence="2">TK-2024</strain>
        <tissue evidence="2">Old leaves</tissue>
    </source>
</reference>
<feature type="transmembrane region" description="Helical" evidence="1">
    <location>
        <begin position="123"/>
        <end position="148"/>
    </location>
</feature>
<evidence type="ECO:0000256" key="1">
    <source>
        <dbReference type="SAM" id="Phobius"/>
    </source>
</evidence>
<keyword evidence="1" id="KW-0472">Membrane</keyword>